<dbReference type="PIRSF" id="PIRSF002465">
    <property type="entry name" value="Phsphlp_syn_PlsX"/>
    <property type="match status" value="1"/>
</dbReference>
<dbReference type="STRING" id="62101.AB835_00135"/>
<dbReference type="EMBL" id="MDLC01000001">
    <property type="protein sequence ID" value="ODS25114.1"/>
    <property type="molecule type" value="Genomic_DNA"/>
</dbReference>
<evidence type="ECO:0000256" key="7">
    <source>
        <dbReference type="ARBA" id="ARBA00023264"/>
    </source>
</evidence>
<gene>
    <name evidence="10" type="primary">plsX</name>
    <name evidence="11" type="ORF">AB835_00135</name>
</gene>
<protein>
    <recommendedName>
        <fullName evidence="8 10">Phosphate acyltransferase</fullName>
        <ecNumber evidence="8 10">2.3.1.274</ecNumber>
    </recommendedName>
    <alternativeName>
        <fullName evidence="10">Acyl-ACP phosphotransacylase</fullName>
    </alternativeName>
    <alternativeName>
        <fullName evidence="10">Acyl-[acyl-carrier-protein]--phosphate acyltransferase</fullName>
    </alternativeName>
    <alternativeName>
        <fullName evidence="10">Phosphate-acyl-ACP acyltransferase</fullName>
    </alternativeName>
</protein>
<dbReference type="GO" id="GO:0006633">
    <property type="term" value="P:fatty acid biosynthetic process"/>
    <property type="evidence" value="ECO:0007669"/>
    <property type="project" value="UniProtKB-UniRule"/>
</dbReference>
<dbReference type="PANTHER" id="PTHR30100:SF1">
    <property type="entry name" value="PHOSPHATE ACYLTRANSFERASE"/>
    <property type="match status" value="1"/>
</dbReference>
<comment type="caution">
    <text evidence="11">The sequence shown here is derived from an EMBL/GenBank/DDBJ whole genome shotgun (WGS) entry which is preliminary data.</text>
</comment>
<comment type="function">
    <text evidence="10">Catalyzes the reversible formation of acyl-phosphate (acyl-PO(4)) from acyl-[acyl-carrier-protein] (acyl-ACP). This enzyme utilizes acyl-ACP as fatty acyl donor, but not acyl-CoA.</text>
</comment>
<dbReference type="HAMAP" id="MF_00019">
    <property type="entry name" value="PlsX"/>
    <property type="match status" value="1"/>
</dbReference>
<evidence type="ECO:0000256" key="10">
    <source>
        <dbReference type="HAMAP-Rule" id="MF_00019"/>
    </source>
</evidence>
<dbReference type="InterPro" id="IPR012281">
    <property type="entry name" value="Phospholipid_synth_PlsX-like"/>
</dbReference>
<evidence type="ECO:0000256" key="1">
    <source>
        <dbReference type="ARBA" id="ARBA00001232"/>
    </source>
</evidence>
<evidence type="ECO:0000256" key="4">
    <source>
        <dbReference type="ARBA" id="ARBA00022679"/>
    </source>
</evidence>
<evidence type="ECO:0000256" key="2">
    <source>
        <dbReference type="ARBA" id="ARBA00022490"/>
    </source>
</evidence>
<evidence type="ECO:0000256" key="3">
    <source>
        <dbReference type="ARBA" id="ARBA00022516"/>
    </source>
</evidence>
<comment type="catalytic activity">
    <reaction evidence="1 10">
        <text>a fatty acyl-[ACP] + phosphate = an acyl phosphate + holo-[ACP]</text>
        <dbReference type="Rhea" id="RHEA:42292"/>
        <dbReference type="Rhea" id="RHEA-COMP:9685"/>
        <dbReference type="Rhea" id="RHEA-COMP:14125"/>
        <dbReference type="ChEBI" id="CHEBI:43474"/>
        <dbReference type="ChEBI" id="CHEBI:59918"/>
        <dbReference type="ChEBI" id="CHEBI:64479"/>
        <dbReference type="ChEBI" id="CHEBI:138651"/>
        <dbReference type="EC" id="2.3.1.274"/>
    </reaction>
</comment>
<keyword evidence="7 10" id="KW-1208">Phospholipid metabolism</keyword>
<keyword evidence="4 10" id="KW-0808">Transferase</keyword>
<organism evidence="11 12">
    <name type="scientific">Candidatus Endobugula sertula</name>
    <name type="common">Bugula neritina bacterial symbiont</name>
    <dbReference type="NCBI Taxonomy" id="62101"/>
    <lineage>
        <taxon>Bacteria</taxon>
        <taxon>Pseudomonadati</taxon>
        <taxon>Pseudomonadota</taxon>
        <taxon>Gammaproteobacteria</taxon>
        <taxon>Cellvibrionales</taxon>
        <taxon>Cellvibrionaceae</taxon>
        <taxon>Candidatus Endobugula</taxon>
    </lineage>
</organism>
<comment type="pathway">
    <text evidence="10">Lipid metabolism; phospholipid metabolism.</text>
</comment>
<comment type="subunit">
    <text evidence="9 10">Homodimer. Probably interacts with PlsY.</text>
</comment>
<dbReference type="Proteomes" id="UP000242502">
    <property type="component" value="Unassembled WGS sequence"/>
</dbReference>
<keyword evidence="6 10" id="KW-0594">Phospholipid biosynthesis</keyword>
<evidence type="ECO:0000313" key="12">
    <source>
        <dbReference type="Proteomes" id="UP000242502"/>
    </source>
</evidence>
<dbReference type="Gene3D" id="3.40.718.10">
    <property type="entry name" value="Isopropylmalate Dehydrogenase"/>
    <property type="match status" value="1"/>
</dbReference>
<evidence type="ECO:0000313" key="11">
    <source>
        <dbReference type="EMBL" id="ODS25114.1"/>
    </source>
</evidence>
<keyword evidence="3 10" id="KW-0444">Lipid biosynthesis</keyword>
<reference evidence="11 12" key="1">
    <citation type="journal article" date="2016" name="Appl. Environ. Microbiol.">
        <title>Lack of Overt Genome Reduction in the Bryostatin-Producing Bryozoan Symbiont "Candidatus Endobugula sertula".</title>
        <authorList>
            <person name="Miller I.J."/>
            <person name="Vanee N."/>
            <person name="Fong S.S."/>
            <person name="Lim-Fong G.E."/>
            <person name="Kwan J.C."/>
        </authorList>
    </citation>
    <scope>NUCLEOTIDE SEQUENCE [LARGE SCALE GENOMIC DNA]</scope>
    <source>
        <strain evidence="11">AB1-4</strain>
    </source>
</reference>
<accession>A0A1D2QU80</accession>
<dbReference type="UniPathway" id="UPA00085"/>
<dbReference type="NCBIfam" id="TIGR00182">
    <property type="entry name" value="plsX"/>
    <property type="match status" value="1"/>
</dbReference>
<sequence>MALSIAPLRIAIDAMGGDAGPSITLPAIYKVARKYPDIQFQIYAEDGIRGELPHWCGSDNTVFIPAVNSISMTDDPIQILRHKRDSSMGLAISAVAESKADGCLSAGNTGALVVLGIHFLKTYDGIDRPALCQEVPTAAGPTYLLDMGANVDCSAQQLVQLACLGSVLCSALKNILRPSVYLLNVGSESSKGSTAIKEAAELLSRYESINYQGFIEGHEIYQGNSHVIVCDGFNGNVALKVSEGVARFMVHSLKKTCQKSTYGKLVGLLAHSLLQRWQEKMGVDRYNGAYLLGLRGTLVKSHGGANVRQFAYALEMLVHQLQKQSHFGIGHALAECFKRQNRRHSI</sequence>
<evidence type="ECO:0000256" key="9">
    <source>
        <dbReference type="ARBA" id="ARBA00046608"/>
    </source>
</evidence>
<dbReference type="GO" id="GO:0043811">
    <property type="term" value="F:phosphate:acyl-[acyl carrier protein] acyltransferase activity"/>
    <property type="evidence" value="ECO:0007669"/>
    <property type="project" value="UniProtKB-UniRule"/>
</dbReference>
<dbReference type="InterPro" id="IPR003664">
    <property type="entry name" value="FA_synthesis"/>
</dbReference>
<dbReference type="EC" id="2.3.1.274" evidence="8 10"/>
<dbReference type="Pfam" id="PF02504">
    <property type="entry name" value="FA_synthesis"/>
    <property type="match status" value="1"/>
</dbReference>
<dbReference type="AlphaFoldDB" id="A0A1D2QU80"/>
<evidence type="ECO:0000256" key="6">
    <source>
        <dbReference type="ARBA" id="ARBA00023209"/>
    </source>
</evidence>
<keyword evidence="5 10" id="KW-0443">Lipid metabolism</keyword>
<evidence type="ECO:0000256" key="5">
    <source>
        <dbReference type="ARBA" id="ARBA00023098"/>
    </source>
</evidence>
<proteinExistence type="inferred from homology"/>
<dbReference type="GO" id="GO:0005737">
    <property type="term" value="C:cytoplasm"/>
    <property type="evidence" value="ECO:0007669"/>
    <property type="project" value="UniProtKB-SubCell"/>
</dbReference>
<evidence type="ECO:0000256" key="8">
    <source>
        <dbReference type="ARBA" id="ARBA00024069"/>
    </source>
</evidence>
<dbReference type="GO" id="GO:0008654">
    <property type="term" value="P:phospholipid biosynthetic process"/>
    <property type="evidence" value="ECO:0007669"/>
    <property type="project" value="UniProtKB-KW"/>
</dbReference>
<comment type="similarity">
    <text evidence="10">Belongs to the PlsX family.</text>
</comment>
<dbReference type="SUPFAM" id="SSF53659">
    <property type="entry name" value="Isocitrate/Isopropylmalate dehydrogenase-like"/>
    <property type="match status" value="1"/>
</dbReference>
<name>A0A1D2QU80_9GAMM</name>
<keyword evidence="2 10" id="KW-0963">Cytoplasm</keyword>
<comment type="subcellular location">
    <subcellularLocation>
        <location evidence="10">Cytoplasm</location>
    </subcellularLocation>
    <text evidence="10">Associated with the membrane possibly through PlsY.</text>
</comment>
<dbReference type="PANTHER" id="PTHR30100">
    <property type="entry name" value="FATTY ACID/PHOSPHOLIPID SYNTHESIS PROTEIN PLSX"/>
    <property type="match status" value="1"/>
</dbReference>